<name>A0A2N7VE45_9BURK</name>
<keyword evidence="1" id="KW-0812">Transmembrane</keyword>
<dbReference type="EMBL" id="PNYA01000032">
    <property type="protein sequence ID" value="PMS15384.1"/>
    <property type="molecule type" value="Genomic_DNA"/>
</dbReference>
<dbReference type="Proteomes" id="UP000235616">
    <property type="component" value="Unassembled WGS sequence"/>
</dbReference>
<sequence>MSTVLREEFEARIEAVEARMDARIAAMGARLDAYVIRAEERDKRLEERLEERDRRIDERLNERDKRLDERDKRIELIAQQVAAAAKSASNLKAHMWLATTTIVIAVSGTVVAAYYATQSSHLGITQAVISAFQQGQQMQTQMPLKE</sequence>
<accession>A0A2N7VE45</accession>
<keyword evidence="1" id="KW-1133">Transmembrane helix</keyword>
<feature type="transmembrane region" description="Helical" evidence="1">
    <location>
        <begin position="95"/>
        <end position="116"/>
    </location>
</feature>
<keyword evidence="3" id="KW-1185">Reference proteome</keyword>
<evidence type="ECO:0000313" key="3">
    <source>
        <dbReference type="Proteomes" id="UP000235616"/>
    </source>
</evidence>
<dbReference type="AlphaFoldDB" id="A0A2N7VE45"/>
<comment type="caution">
    <text evidence="2">The sequence shown here is derived from an EMBL/GenBank/DDBJ whole genome shotgun (WGS) entry which is preliminary data.</text>
</comment>
<protein>
    <submittedName>
        <fullName evidence="2">Uncharacterized protein</fullName>
    </submittedName>
</protein>
<keyword evidence="1" id="KW-0472">Membrane</keyword>
<organism evidence="2 3">
    <name type="scientific">Trinickia dabaoshanensis</name>
    <dbReference type="NCBI Taxonomy" id="564714"/>
    <lineage>
        <taxon>Bacteria</taxon>
        <taxon>Pseudomonadati</taxon>
        <taxon>Pseudomonadota</taxon>
        <taxon>Betaproteobacteria</taxon>
        <taxon>Burkholderiales</taxon>
        <taxon>Burkholderiaceae</taxon>
        <taxon>Trinickia</taxon>
    </lineage>
</organism>
<proteinExistence type="predicted"/>
<evidence type="ECO:0000256" key="1">
    <source>
        <dbReference type="SAM" id="Phobius"/>
    </source>
</evidence>
<reference evidence="2 3" key="1">
    <citation type="submission" date="2018-01" db="EMBL/GenBank/DDBJ databases">
        <title>Whole genome analyses suggest that Burkholderia sensu lato contains two further novel genera in the rhizoxinica-symbiotica group Mycetohabitans gen. nov., and Trinickia gen. nov.: implications for the evolution of diazotrophy and nodulation in the Burkholderiaceae.</title>
        <authorList>
            <person name="Estrada-de los Santos P."/>
            <person name="Palmer M."/>
            <person name="Chavez-Ramirez B."/>
            <person name="Beukes C."/>
            <person name="Steenkamp E.T."/>
            <person name="Hirsch A.M."/>
            <person name="Manyaka P."/>
            <person name="Maluk M."/>
            <person name="Lafos M."/>
            <person name="Crook M."/>
            <person name="Gross E."/>
            <person name="Simon M.F."/>
            <person name="Bueno dos Reis Junior F."/>
            <person name="Poole P.S."/>
            <person name="Venter S.N."/>
            <person name="James E.K."/>
        </authorList>
    </citation>
    <scope>NUCLEOTIDE SEQUENCE [LARGE SCALE GENOMIC DNA]</scope>
    <source>
        <strain evidence="2 3">GIMN1.004</strain>
    </source>
</reference>
<evidence type="ECO:0000313" key="2">
    <source>
        <dbReference type="EMBL" id="PMS15384.1"/>
    </source>
</evidence>
<gene>
    <name evidence="2" type="ORF">C0Z18_27370</name>
</gene>